<evidence type="ECO:0000256" key="14">
    <source>
        <dbReference type="SAM" id="Phobius"/>
    </source>
</evidence>
<dbReference type="OrthoDB" id="9810181at2"/>
<feature type="transmembrane region" description="Helical" evidence="14">
    <location>
        <begin position="326"/>
        <end position="347"/>
    </location>
</feature>
<evidence type="ECO:0000256" key="3">
    <source>
        <dbReference type="ARBA" id="ARBA00022448"/>
    </source>
</evidence>
<feature type="transmembrane region" description="Helical" evidence="14">
    <location>
        <begin position="404"/>
        <end position="425"/>
    </location>
</feature>
<feature type="transmembrane region" description="Helical" evidence="14">
    <location>
        <begin position="471"/>
        <end position="492"/>
    </location>
</feature>
<organism evidence="15 16">
    <name type="scientific">Kolteria novifilia</name>
    <dbReference type="NCBI Taxonomy" id="2527975"/>
    <lineage>
        <taxon>Bacteria</taxon>
        <taxon>Pseudomonadati</taxon>
        <taxon>Planctomycetota</taxon>
        <taxon>Planctomycetia</taxon>
        <taxon>Kolteriales</taxon>
        <taxon>Kolteriaceae</taxon>
        <taxon>Kolteria</taxon>
    </lineage>
</organism>
<dbReference type="InterPro" id="IPR038377">
    <property type="entry name" value="Na/Glc_symporter_sf"/>
</dbReference>
<keyword evidence="11" id="KW-0739">Sodium transport</keyword>
<proteinExistence type="inferred from homology"/>
<comment type="subcellular location">
    <subcellularLocation>
        <location evidence="1">Cell membrane</location>
        <topology evidence="1">Multi-pass membrane protein</topology>
    </subcellularLocation>
</comment>
<evidence type="ECO:0000256" key="13">
    <source>
        <dbReference type="RuleBase" id="RU362091"/>
    </source>
</evidence>
<dbReference type="Pfam" id="PF00474">
    <property type="entry name" value="SSF"/>
    <property type="match status" value="1"/>
</dbReference>
<dbReference type="Proteomes" id="UP000317093">
    <property type="component" value="Chromosome"/>
</dbReference>
<dbReference type="PROSITE" id="PS50283">
    <property type="entry name" value="NA_SOLUT_SYMP_3"/>
    <property type="match status" value="1"/>
</dbReference>
<feature type="transmembrane region" description="Helical" evidence="14">
    <location>
        <begin position="74"/>
        <end position="94"/>
    </location>
</feature>
<evidence type="ECO:0000256" key="9">
    <source>
        <dbReference type="ARBA" id="ARBA00023065"/>
    </source>
</evidence>
<protein>
    <submittedName>
        <fullName evidence="15">Sodium/proline symporter</fullName>
    </submittedName>
</protein>
<evidence type="ECO:0000256" key="11">
    <source>
        <dbReference type="ARBA" id="ARBA00023201"/>
    </source>
</evidence>
<dbReference type="GO" id="GO:0005298">
    <property type="term" value="F:proline:sodium symporter activity"/>
    <property type="evidence" value="ECO:0007669"/>
    <property type="project" value="TreeGrafter"/>
</dbReference>
<feature type="transmembrane region" description="Helical" evidence="14">
    <location>
        <begin position="163"/>
        <end position="182"/>
    </location>
</feature>
<dbReference type="InterPro" id="IPR050277">
    <property type="entry name" value="Sodium:Solute_Symporter"/>
</dbReference>
<keyword evidence="4" id="KW-1003">Cell membrane</keyword>
<feature type="transmembrane region" description="Helical" evidence="14">
    <location>
        <begin position="250"/>
        <end position="271"/>
    </location>
</feature>
<evidence type="ECO:0000256" key="5">
    <source>
        <dbReference type="ARBA" id="ARBA00022692"/>
    </source>
</evidence>
<feature type="transmembrane region" description="Helical" evidence="14">
    <location>
        <begin position="6"/>
        <end position="23"/>
    </location>
</feature>
<evidence type="ECO:0000256" key="12">
    <source>
        <dbReference type="ARBA" id="ARBA00033708"/>
    </source>
</evidence>
<keyword evidence="5 14" id="KW-0812">Transmembrane</keyword>
<dbReference type="GO" id="GO:0015193">
    <property type="term" value="F:L-proline transmembrane transporter activity"/>
    <property type="evidence" value="ECO:0007669"/>
    <property type="project" value="TreeGrafter"/>
</dbReference>
<evidence type="ECO:0000256" key="1">
    <source>
        <dbReference type="ARBA" id="ARBA00004651"/>
    </source>
</evidence>
<keyword evidence="8" id="KW-0915">Sodium</keyword>
<comment type="catalytic activity">
    <reaction evidence="12">
        <text>L-proline(in) + Na(+)(in) = L-proline(out) + Na(+)(out)</text>
        <dbReference type="Rhea" id="RHEA:28967"/>
        <dbReference type="ChEBI" id="CHEBI:29101"/>
        <dbReference type="ChEBI" id="CHEBI:60039"/>
    </reaction>
</comment>
<dbReference type="CDD" id="cd10322">
    <property type="entry name" value="SLC5sbd"/>
    <property type="match status" value="1"/>
</dbReference>
<dbReference type="InterPro" id="IPR001734">
    <property type="entry name" value="Na/solute_symporter"/>
</dbReference>
<keyword evidence="3" id="KW-0813">Transport</keyword>
<evidence type="ECO:0000256" key="7">
    <source>
        <dbReference type="ARBA" id="ARBA00022989"/>
    </source>
</evidence>
<dbReference type="PANTHER" id="PTHR48086:SF3">
    <property type="entry name" value="SODIUM_PROLINE SYMPORTER"/>
    <property type="match status" value="1"/>
</dbReference>
<evidence type="ECO:0000256" key="10">
    <source>
        <dbReference type="ARBA" id="ARBA00023136"/>
    </source>
</evidence>
<gene>
    <name evidence="15" type="primary">putP_2</name>
    <name evidence="15" type="ORF">Pan216_22360</name>
</gene>
<evidence type="ECO:0000313" key="15">
    <source>
        <dbReference type="EMBL" id="QDU61380.1"/>
    </source>
</evidence>
<evidence type="ECO:0000256" key="6">
    <source>
        <dbReference type="ARBA" id="ARBA00022847"/>
    </source>
</evidence>
<dbReference type="PANTHER" id="PTHR48086">
    <property type="entry name" value="SODIUM/PROLINE SYMPORTER-RELATED"/>
    <property type="match status" value="1"/>
</dbReference>
<dbReference type="EMBL" id="CP036279">
    <property type="protein sequence ID" value="QDU61380.1"/>
    <property type="molecule type" value="Genomic_DNA"/>
</dbReference>
<dbReference type="Gene3D" id="1.20.1730.10">
    <property type="entry name" value="Sodium/glucose cotransporter"/>
    <property type="match status" value="1"/>
</dbReference>
<keyword evidence="16" id="KW-1185">Reference proteome</keyword>
<reference evidence="15 16" key="1">
    <citation type="submission" date="2019-02" db="EMBL/GenBank/DDBJ databases">
        <title>Deep-cultivation of Planctomycetes and their phenomic and genomic characterization uncovers novel biology.</title>
        <authorList>
            <person name="Wiegand S."/>
            <person name="Jogler M."/>
            <person name="Boedeker C."/>
            <person name="Pinto D."/>
            <person name="Vollmers J."/>
            <person name="Rivas-Marin E."/>
            <person name="Kohn T."/>
            <person name="Peeters S.H."/>
            <person name="Heuer A."/>
            <person name="Rast P."/>
            <person name="Oberbeckmann S."/>
            <person name="Bunk B."/>
            <person name="Jeske O."/>
            <person name="Meyerdierks A."/>
            <person name="Storesund J.E."/>
            <person name="Kallscheuer N."/>
            <person name="Luecker S."/>
            <person name="Lage O.M."/>
            <person name="Pohl T."/>
            <person name="Merkel B.J."/>
            <person name="Hornburger P."/>
            <person name="Mueller R.-W."/>
            <person name="Bruemmer F."/>
            <person name="Labrenz M."/>
            <person name="Spormann A.M."/>
            <person name="Op den Camp H."/>
            <person name="Overmann J."/>
            <person name="Amann R."/>
            <person name="Jetten M.S.M."/>
            <person name="Mascher T."/>
            <person name="Medema M.H."/>
            <person name="Devos D.P."/>
            <person name="Kaster A.-K."/>
            <person name="Ovreas L."/>
            <person name="Rohde M."/>
            <person name="Galperin M.Y."/>
            <person name="Jogler C."/>
        </authorList>
    </citation>
    <scope>NUCLEOTIDE SEQUENCE [LARGE SCALE GENOMIC DNA]</scope>
    <source>
        <strain evidence="15 16">Pan216</strain>
    </source>
</reference>
<keyword evidence="6" id="KW-0769">Symport</keyword>
<sequence>MSASLIVVLIYLGIVLSIGPITASMARRGSRDDFFLAQRSIGPFLMLMSLFGTHMSAFSLVGSTGKSYVSGIGVYGLMAASTAFSAPLVIFFIAPRIWRVGKDHGFVTQCQYFRARWESDLVGLLMFVLLIAMLIPYLLMGVVGGGVVFNALTTSAPGAGDGVPRWLGSLLIVSVTTGYVFMGGLRGTAWANALQTIVFMVVGGIAFVVITRHIGGSGSFLESLQAAMASVAEKAPSRLVMQGNFAPSEFFSYTFITFASVMMPHLNMHWMTAKRAGTFRPAIILYPLCLMVVWLPATLIGTMAAAELSLPAAKANAVLVVLIKQSAGPVLAGVLAAGVLAAVMSSLDSQTLALSEMFTTDVINHYLGQDRLSERVQIWLARGFVVAILAVTWVISLFDIGLVFTIGTWCFAGLSSLAPITLAALFWKRSTACGAIASALAVAGLGAYFLYANYMPGKGFGPGTSTFGIPVHPVIAMLLASSLAMVVVSLLTPPPSDETLTKFHPPN</sequence>
<dbReference type="GO" id="GO:0015824">
    <property type="term" value="P:proline transport"/>
    <property type="evidence" value="ECO:0007669"/>
    <property type="project" value="TreeGrafter"/>
</dbReference>
<evidence type="ECO:0000256" key="4">
    <source>
        <dbReference type="ARBA" id="ARBA00022475"/>
    </source>
</evidence>
<feature type="transmembrane region" description="Helical" evidence="14">
    <location>
        <begin position="379"/>
        <end position="398"/>
    </location>
</feature>
<feature type="transmembrane region" description="Helical" evidence="14">
    <location>
        <begin position="121"/>
        <end position="143"/>
    </location>
</feature>
<keyword evidence="7 14" id="KW-1133">Transmembrane helix</keyword>
<evidence type="ECO:0000313" key="16">
    <source>
        <dbReference type="Proteomes" id="UP000317093"/>
    </source>
</evidence>
<feature type="transmembrane region" description="Helical" evidence="14">
    <location>
        <begin position="432"/>
        <end position="451"/>
    </location>
</feature>
<accession>A0A518B310</accession>
<dbReference type="KEGG" id="knv:Pan216_22360"/>
<keyword evidence="9" id="KW-0406">Ion transport</keyword>
<name>A0A518B310_9BACT</name>
<dbReference type="AlphaFoldDB" id="A0A518B310"/>
<dbReference type="RefSeq" id="WP_145257979.1">
    <property type="nucleotide sequence ID" value="NZ_CP036279.1"/>
</dbReference>
<evidence type="ECO:0000256" key="8">
    <source>
        <dbReference type="ARBA" id="ARBA00023053"/>
    </source>
</evidence>
<feature type="transmembrane region" description="Helical" evidence="14">
    <location>
        <begin position="283"/>
        <end position="306"/>
    </location>
</feature>
<keyword evidence="10 14" id="KW-0472">Membrane</keyword>
<feature type="transmembrane region" description="Helical" evidence="14">
    <location>
        <begin position="44"/>
        <end position="62"/>
    </location>
</feature>
<evidence type="ECO:0000256" key="2">
    <source>
        <dbReference type="ARBA" id="ARBA00006434"/>
    </source>
</evidence>
<comment type="similarity">
    <text evidence="2 13">Belongs to the sodium:solute symporter (SSF) (TC 2.A.21) family.</text>
</comment>
<dbReference type="GO" id="GO:0005886">
    <property type="term" value="C:plasma membrane"/>
    <property type="evidence" value="ECO:0007669"/>
    <property type="project" value="UniProtKB-SubCell"/>
</dbReference>
<feature type="transmembrane region" description="Helical" evidence="14">
    <location>
        <begin position="189"/>
        <end position="210"/>
    </location>
</feature>